<comment type="caution">
    <text evidence="15">The sequence shown here is derived from an EMBL/GenBank/DDBJ whole genome shotgun (WGS) entry which is preliminary data.</text>
</comment>
<dbReference type="Pfam" id="PF00005">
    <property type="entry name" value="ABC_tran"/>
    <property type="match status" value="1"/>
</dbReference>
<evidence type="ECO:0000256" key="13">
    <source>
        <dbReference type="ARBA" id="ARBA00042156"/>
    </source>
</evidence>
<evidence type="ECO:0000256" key="1">
    <source>
        <dbReference type="ARBA" id="ARBA00004496"/>
    </source>
</evidence>
<sequence>MIDSILIRGARENNLKDVSLEIPKNKIVVFTGPSGSGKSSIVFDTVAVESQRQLNDTYPPFVRRFMTKYERPHADAIENISPAIVVDQKPIGSNSRSTVGTMTDIHPLLRVLFSRIAVPGAGSQGYYSFNLPLGMCMECEGIGRTVRADHERLLDLEGSLNDGAFRLSLMGSAFYTASGLFDNDKPLKDYTETEMRLLTRGDPDKKIKFKWVTPDGTVNVNYEGLFDRFNRLYLNRDLSTHSARTREAVEPYIVEGPCPECEGQRLNASVRASRINGRNIADFCALEASELVEVLREIDDPVGGPLAATAAEALQRIVDIGLPYLSLDRETSSLSGGEGQRLKMVRHLGSSLTGLIYIFDEPSVGLHPRDVHRLNNLLVDLRDKGNSVLVVEHDPDVIAVADHIVDMGPHAGSHGGELVFEGSVGELAKADTLTGRYLSRGVTVNREPRAATGAFEVKGASLHNLKDIDVSIPKGILTCFTGVAGSGKSSLVSGVFTARYPEAIVVDQKALTASSRSTPASHMGIYDPIRQLFAKATGEKPGMFSFNSTGGCPSCQGRGTVTVEMAFMDPITTVCETCEGLRFAPQVMELRFRGRSIIDVLALTAEDAREFFTEKRIQTQLANVTEVGLGYITLGQPLSTLSGGELQRLKLAGELHKTGSVYILDEPTTGLHMSDVDTLLGLMDRLVEGGNSLLVIEHNLDVIAHADWIIDLGPDGGKHGGEIVFEGTPADLLGSTASLTAEYLRKVT</sequence>
<evidence type="ECO:0000256" key="12">
    <source>
        <dbReference type="ARBA" id="ARBA00039316"/>
    </source>
</evidence>
<dbReference type="PROSITE" id="PS50893">
    <property type="entry name" value="ABC_TRANSPORTER_2"/>
    <property type="match status" value="1"/>
</dbReference>
<dbReference type="RefSeq" id="WP_344821214.1">
    <property type="nucleotide sequence ID" value="NZ_BAAAUV010000001.1"/>
</dbReference>
<evidence type="ECO:0000256" key="4">
    <source>
        <dbReference type="ARBA" id="ARBA00022741"/>
    </source>
</evidence>
<keyword evidence="10" id="KW-0234">DNA repair</keyword>
<dbReference type="Proteomes" id="UP001501237">
    <property type="component" value="Unassembled WGS sequence"/>
</dbReference>
<organism evidence="15 16">
    <name type="scientific">Actinocorallia longicatena</name>
    <dbReference type="NCBI Taxonomy" id="111803"/>
    <lineage>
        <taxon>Bacteria</taxon>
        <taxon>Bacillati</taxon>
        <taxon>Actinomycetota</taxon>
        <taxon>Actinomycetes</taxon>
        <taxon>Streptosporangiales</taxon>
        <taxon>Thermomonosporaceae</taxon>
        <taxon>Actinocorallia</taxon>
    </lineage>
</organism>
<comment type="similarity">
    <text evidence="11">Belongs to the ABC transporter superfamily. UvrA family.</text>
</comment>
<evidence type="ECO:0000313" key="16">
    <source>
        <dbReference type="Proteomes" id="UP001501237"/>
    </source>
</evidence>
<dbReference type="PANTHER" id="PTHR43152">
    <property type="entry name" value="UVRABC SYSTEM PROTEIN A"/>
    <property type="match status" value="1"/>
</dbReference>
<evidence type="ECO:0000313" key="15">
    <source>
        <dbReference type="EMBL" id="GAA3193087.1"/>
    </source>
</evidence>
<evidence type="ECO:0000256" key="10">
    <source>
        <dbReference type="ARBA" id="ARBA00023204"/>
    </source>
</evidence>
<evidence type="ECO:0000256" key="11">
    <source>
        <dbReference type="ARBA" id="ARBA00038000"/>
    </source>
</evidence>
<evidence type="ECO:0000256" key="5">
    <source>
        <dbReference type="ARBA" id="ARBA00022763"/>
    </source>
</evidence>
<name>A0ABP6PW76_9ACTN</name>
<dbReference type="SUPFAM" id="SSF52540">
    <property type="entry name" value="P-loop containing nucleoside triphosphate hydrolases"/>
    <property type="match status" value="2"/>
</dbReference>
<keyword evidence="8" id="KW-0267">Excision nuclease</keyword>
<proteinExistence type="inferred from homology"/>
<evidence type="ECO:0000256" key="9">
    <source>
        <dbReference type="ARBA" id="ARBA00023125"/>
    </source>
</evidence>
<keyword evidence="16" id="KW-1185">Reference proteome</keyword>
<dbReference type="InterPro" id="IPR003439">
    <property type="entry name" value="ABC_transporter-like_ATP-bd"/>
</dbReference>
<feature type="domain" description="ABC transporter" evidence="14">
    <location>
        <begin position="439"/>
        <end position="745"/>
    </location>
</feature>
<keyword evidence="9" id="KW-0238">DNA-binding</keyword>
<dbReference type="Gene3D" id="1.10.8.280">
    <property type="entry name" value="ABC transporter ATPase domain-like"/>
    <property type="match status" value="1"/>
</dbReference>
<evidence type="ECO:0000256" key="3">
    <source>
        <dbReference type="ARBA" id="ARBA00022737"/>
    </source>
</evidence>
<dbReference type="PROSITE" id="PS00211">
    <property type="entry name" value="ABC_TRANSPORTER_1"/>
    <property type="match status" value="1"/>
</dbReference>
<evidence type="ECO:0000256" key="7">
    <source>
        <dbReference type="ARBA" id="ARBA00022840"/>
    </source>
</evidence>
<dbReference type="EMBL" id="BAAAUV010000001">
    <property type="protein sequence ID" value="GAA3193087.1"/>
    <property type="molecule type" value="Genomic_DNA"/>
</dbReference>
<dbReference type="PANTHER" id="PTHR43152:SF3">
    <property type="entry name" value="UVRABC SYSTEM PROTEIN A"/>
    <property type="match status" value="1"/>
</dbReference>
<dbReference type="Gene3D" id="1.20.1580.10">
    <property type="entry name" value="ABC transporter ATPase like domain"/>
    <property type="match status" value="2"/>
</dbReference>
<comment type="subcellular location">
    <subcellularLocation>
        <location evidence="1">Cytoplasm</location>
    </subcellularLocation>
</comment>
<keyword evidence="4" id="KW-0547">Nucleotide-binding</keyword>
<keyword evidence="5" id="KW-0227">DNA damage</keyword>
<evidence type="ECO:0000256" key="2">
    <source>
        <dbReference type="ARBA" id="ARBA00022490"/>
    </source>
</evidence>
<dbReference type="InterPro" id="IPR027417">
    <property type="entry name" value="P-loop_NTPase"/>
</dbReference>
<dbReference type="Gene3D" id="3.40.50.300">
    <property type="entry name" value="P-loop containing nucleotide triphosphate hydrolases"/>
    <property type="match status" value="3"/>
</dbReference>
<accession>A0ABP6PW76</accession>
<keyword evidence="2" id="KW-0963">Cytoplasm</keyword>
<evidence type="ECO:0000256" key="8">
    <source>
        <dbReference type="ARBA" id="ARBA00022881"/>
    </source>
</evidence>
<evidence type="ECO:0000259" key="14">
    <source>
        <dbReference type="PROSITE" id="PS50893"/>
    </source>
</evidence>
<keyword evidence="3" id="KW-0677">Repeat</keyword>
<dbReference type="CDD" id="cd03270">
    <property type="entry name" value="ABC_UvrA_I"/>
    <property type="match status" value="1"/>
</dbReference>
<evidence type="ECO:0000256" key="6">
    <source>
        <dbReference type="ARBA" id="ARBA00022769"/>
    </source>
</evidence>
<dbReference type="InterPro" id="IPR017871">
    <property type="entry name" value="ABC_transporter-like_CS"/>
</dbReference>
<protein>
    <recommendedName>
        <fullName evidence="12">UvrABC system protein A</fullName>
    </recommendedName>
    <alternativeName>
        <fullName evidence="13">Excinuclease ABC subunit A</fullName>
    </alternativeName>
</protein>
<keyword evidence="7" id="KW-0067">ATP-binding</keyword>
<keyword evidence="6" id="KW-0228">DNA excision</keyword>
<gene>
    <name evidence="15" type="ORF">GCM10010468_02200</name>
</gene>
<reference evidence="16" key="1">
    <citation type="journal article" date="2019" name="Int. J. Syst. Evol. Microbiol.">
        <title>The Global Catalogue of Microorganisms (GCM) 10K type strain sequencing project: providing services to taxonomists for standard genome sequencing and annotation.</title>
        <authorList>
            <consortium name="The Broad Institute Genomics Platform"/>
            <consortium name="The Broad Institute Genome Sequencing Center for Infectious Disease"/>
            <person name="Wu L."/>
            <person name="Ma J."/>
        </authorList>
    </citation>
    <scope>NUCLEOTIDE SEQUENCE [LARGE SCALE GENOMIC DNA]</scope>
    <source>
        <strain evidence="16">JCM 9377</strain>
    </source>
</reference>